<dbReference type="AlphaFoldDB" id="Q0HVT2"/>
<reference evidence="1" key="1">
    <citation type="submission" date="2006-08" db="EMBL/GenBank/DDBJ databases">
        <title>Complete sequence of Chromosome1 of Shewanella sp. MR-7.</title>
        <authorList>
            <consortium name="US DOE Joint Genome Institute"/>
            <person name="Copeland A."/>
            <person name="Lucas S."/>
            <person name="Lapidus A."/>
            <person name="Barry K."/>
            <person name="Detter J.C."/>
            <person name="Glavina del Rio T."/>
            <person name="Hammon N."/>
            <person name="Israni S."/>
            <person name="Dalin E."/>
            <person name="Tice H."/>
            <person name="Pitluck S."/>
            <person name="Kiss H."/>
            <person name="Brettin T."/>
            <person name="Bruce D."/>
            <person name="Han C."/>
            <person name="Tapia R."/>
            <person name="Gilna P."/>
            <person name="Schmutz J."/>
            <person name="Larimer F."/>
            <person name="Land M."/>
            <person name="Hauser L."/>
            <person name="Kyrpides N."/>
            <person name="Mikhailova N."/>
            <person name="Nealson K."/>
            <person name="Konstantinidis K."/>
            <person name="Klappenbach J."/>
            <person name="Tiedje J."/>
            <person name="Richardson P."/>
        </authorList>
    </citation>
    <scope>NUCLEOTIDE SEQUENCE</scope>
    <source>
        <strain evidence="1">MR-7</strain>
    </source>
</reference>
<dbReference type="EMBL" id="CP000444">
    <property type="protein sequence ID" value="ABI42773.1"/>
    <property type="molecule type" value="Genomic_DNA"/>
</dbReference>
<organism evidence="1">
    <name type="scientific">Shewanella sp. (strain MR-7)</name>
    <dbReference type="NCBI Taxonomy" id="60481"/>
    <lineage>
        <taxon>Bacteria</taxon>
        <taxon>Pseudomonadati</taxon>
        <taxon>Pseudomonadota</taxon>
        <taxon>Gammaproteobacteria</taxon>
        <taxon>Alteromonadales</taxon>
        <taxon>Shewanellaceae</taxon>
        <taxon>Shewanella</taxon>
    </lineage>
</organism>
<name>Q0HVT2_SHESR</name>
<dbReference type="KEGG" id="shm:Shewmr7_1780"/>
<dbReference type="HOGENOM" id="CLU_1189255_0_0_6"/>
<evidence type="ECO:0000313" key="1">
    <source>
        <dbReference type="EMBL" id="ABI42773.1"/>
    </source>
</evidence>
<accession>Q0HVT2</accession>
<protein>
    <submittedName>
        <fullName evidence="1">Uncharacterized protein</fullName>
    </submittedName>
</protein>
<gene>
    <name evidence="1" type="ordered locus">Shewmr7_1780</name>
</gene>
<sequence>MNHIVEVTQDALTQMLLNGFEAFVIKHGGKKRSGIEFHASLYGDVEINEDKGEYHNLIQFVSVDTSAKMASGSVESLSEAEDLKEQLAEQLGYYRLGNMHSHPYLMEEMPLDEVRKRGCLFSEGDEAYFLQELERYESEDAYLLELVLTIKQLDKQNTARDGRIDDSVIEFSVGNCKCFLRAQAFSKNDEGELVEEPTRLNCEYLEKFTYISADFGRVKAKPNRKRVLEYKPR</sequence>
<proteinExistence type="predicted"/>